<evidence type="ECO:0000256" key="1">
    <source>
        <dbReference type="SAM" id="Phobius"/>
    </source>
</evidence>
<feature type="transmembrane region" description="Helical" evidence="1">
    <location>
        <begin position="17"/>
        <end position="40"/>
    </location>
</feature>
<dbReference type="Proteomes" id="UP001418222">
    <property type="component" value="Unassembled WGS sequence"/>
</dbReference>
<organism evidence="3 4">
    <name type="scientific">Platanthera zijinensis</name>
    <dbReference type="NCBI Taxonomy" id="2320716"/>
    <lineage>
        <taxon>Eukaryota</taxon>
        <taxon>Viridiplantae</taxon>
        <taxon>Streptophyta</taxon>
        <taxon>Embryophyta</taxon>
        <taxon>Tracheophyta</taxon>
        <taxon>Spermatophyta</taxon>
        <taxon>Magnoliopsida</taxon>
        <taxon>Liliopsida</taxon>
        <taxon>Asparagales</taxon>
        <taxon>Orchidaceae</taxon>
        <taxon>Orchidoideae</taxon>
        <taxon>Orchideae</taxon>
        <taxon>Orchidinae</taxon>
        <taxon>Platanthera</taxon>
    </lineage>
</organism>
<dbReference type="Pfam" id="PF03168">
    <property type="entry name" value="LEA_2"/>
    <property type="match status" value="1"/>
</dbReference>
<dbReference type="InterPro" id="IPR055301">
    <property type="entry name" value="Lea14-like_2"/>
</dbReference>
<evidence type="ECO:0000313" key="4">
    <source>
        <dbReference type="Proteomes" id="UP001418222"/>
    </source>
</evidence>
<dbReference type="Gene3D" id="2.60.40.1820">
    <property type="match status" value="1"/>
</dbReference>
<dbReference type="EMBL" id="JBBWWQ010000015">
    <property type="protein sequence ID" value="KAK8928640.1"/>
    <property type="molecule type" value="Genomic_DNA"/>
</dbReference>
<name>A0AAP0B5M9_9ASPA</name>
<reference evidence="3 4" key="1">
    <citation type="journal article" date="2022" name="Nat. Plants">
        <title>Genomes of leafy and leafless Platanthera orchids illuminate the evolution of mycoheterotrophy.</title>
        <authorList>
            <person name="Li M.H."/>
            <person name="Liu K.W."/>
            <person name="Li Z."/>
            <person name="Lu H.C."/>
            <person name="Ye Q.L."/>
            <person name="Zhang D."/>
            <person name="Wang J.Y."/>
            <person name="Li Y.F."/>
            <person name="Zhong Z.M."/>
            <person name="Liu X."/>
            <person name="Yu X."/>
            <person name="Liu D.K."/>
            <person name="Tu X.D."/>
            <person name="Liu B."/>
            <person name="Hao Y."/>
            <person name="Liao X.Y."/>
            <person name="Jiang Y.T."/>
            <person name="Sun W.H."/>
            <person name="Chen J."/>
            <person name="Chen Y.Q."/>
            <person name="Ai Y."/>
            <person name="Zhai J.W."/>
            <person name="Wu S.S."/>
            <person name="Zhou Z."/>
            <person name="Hsiao Y.Y."/>
            <person name="Wu W.L."/>
            <person name="Chen Y.Y."/>
            <person name="Lin Y.F."/>
            <person name="Hsu J.L."/>
            <person name="Li C.Y."/>
            <person name="Wang Z.W."/>
            <person name="Zhao X."/>
            <person name="Zhong W.Y."/>
            <person name="Ma X.K."/>
            <person name="Ma L."/>
            <person name="Huang J."/>
            <person name="Chen G.Z."/>
            <person name="Huang M.Z."/>
            <person name="Huang L."/>
            <person name="Peng D.H."/>
            <person name="Luo Y.B."/>
            <person name="Zou S.Q."/>
            <person name="Chen S.P."/>
            <person name="Lan S."/>
            <person name="Tsai W.C."/>
            <person name="Van de Peer Y."/>
            <person name="Liu Z.J."/>
        </authorList>
    </citation>
    <scope>NUCLEOTIDE SEQUENCE [LARGE SCALE GENOMIC DNA]</scope>
    <source>
        <strain evidence="3">Lor287</strain>
    </source>
</reference>
<comment type="caution">
    <text evidence="3">The sequence shown here is derived from an EMBL/GenBank/DDBJ whole genome shotgun (WGS) entry which is preliminary data.</text>
</comment>
<dbReference type="PANTHER" id="PTHR31852">
    <property type="entry name" value="LATE EMBRYOGENESIS ABUNDANT (LEA) HYDROXYPROLINE-RICH GLYCOPROTEIN FAMILY"/>
    <property type="match status" value="1"/>
</dbReference>
<keyword evidence="1" id="KW-1133">Transmembrane helix</keyword>
<protein>
    <recommendedName>
        <fullName evidence="2">Late embryogenesis abundant protein LEA-2 subgroup domain-containing protein</fullName>
    </recommendedName>
</protein>
<dbReference type="InterPro" id="IPR004864">
    <property type="entry name" value="LEA_2"/>
</dbReference>
<proteinExistence type="predicted"/>
<evidence type="ECO:0000313" key="3">
    <source>
        <dbReference type="EMBL" id="KAK8928640.1"/>
    </source>
</evidence>
<keyword evidence="1" id="KW-0472">Membrane</keyword>
<accession>A0AAP0B5M9</accession>
<keyword evidence="4" id="KW-1185">Reference proteome</keyword>
<keyword evidence="1" id="KW-0812">Transmembrane</keyword>
<dbReference type="AlphaFoldDB" id="A0AAP0B5M9"/>
<dbReference type="SUPFAM" id="SSF117070">
    <property type="entry name" value="LEA14-like"/>
    <property type="match status" value="1"/>
</dbReference>
<gene>
    <name evidence="3" type="ORF">KSP39_PZI017626</name>
</gene>
<sequence length="198" mass="21641">MDSGNGKQWIRRRRYRCLLISLSIFIFLVLLIAILAVTVFRVRDATTTVNSVKLGGFSTGLNIPNLGLDINVTLDLDLTAHNPNRVSFRYGAGTADLLYRGEQVGDAAIPPGEIGARSSERMNVSLTIYAAKLIGETALYAEVLSGSIDFQTTTRIPGRVTVMGIFRHHIVTYSSCDVAVNVSSRSVQNSNCKYKAKI</sequence>
<feature type="domain" description="Late embryogenesis abundant protein LEA-2 subgroup" evidence="2">
    <location>
        <begin position="78"/>
        <end position="169"/>
    </location>
</feature>
<evidence type="ECO:0000259" key="2">
    <source>
        <dbReference type="Pfam" id="PF03168"/>
    </source>
</evidence>